<comment type="caution">
    <text evidence="1">The sequence shown here is derived from an EMBL/GenBank/DDBJ whole genome shotgun (WGS) entry which is preliminary data.</text>
</comment>
<sequence>MSAERPLFFIFRSRRPIVVPKKAPRISPDTRRSRFHNIGSSDKFGNIKITTQFENESLTTHFEYLAMGGYIPIDEFMETQLNKFGLFFKDMIDVLTTLDFKQL</sequence>
<reference evidence="1" key="1">
    <citation type="journal article" date="2015" name="Nature">
        <title>Complex archaea that bridge the gap between prokaryotes and eukaryotes.</title>
        <authorList>
            <person name="Spang A."/>
            <person name="Saw J.H."/>
            <person name="Jorgensen S.L."/>
            <person name="Zaremba-Niedzwiedzka K."/>
            <person name="Martijn J."/>
            <person name="Lind A.E."/>
            <person name="van Eijk R."/>
            <person name="Schleper C."/>
            <person name="Guy L."/>
            <person name="Ettema T.J."/>
        </authorList>
    </citation>
    <scope>NUCLEOTIDE SEQUENCE</scope>
</reference>
<accession>A0A0F9GZG9</accession>
<proteinExistence type="predicted"/>
<evidence type="ECO:0000313" key="1">
    <source>
        <dbReference type="EMBL" id="KKM04200.1"/>
    </source>
</evidence>
<protein>
    <submittedName>
        <fullName evidence="1">Uncharacterized protein</fullName>
    </submittedName>
</protein>
<organism evidence="1">
    <name type="scientific">marine sediment metagenome</name>
    <dbReference type="NCBI Taxonomy" id="412755"/>
    <lineage>
        <taxon>unclassified sequences</taxon>
        <taxon>metagenomes</taxon>
        <taxon>ecological metagenomes</taxon>
    </lineage>
</organism>
<dbReference type="EMBL" id="LAZR01016509">
    <property type="protein sequence ID" value="KKM04200.1"/>
    <property type="molecule type" value="Genomic_DNA"/>
</dbReference>
<gene>
    <name evidence="1" type="ORF">LCGC14_1766630</name>
</gene>
<dbReference type="AlphaFoldDB" id="A0A0F9GZG9"/>
<name>A0A0F9GZG9_9ZZZZ</name>